<proteinExistence type="inferred from homology"/>
<evidence type="ECO:0000256" key="3">
    <source>
        <dbReference type="ARBA" id="ARBA00022491"/>
    </source>
</evidence>
<name>A0A6S6U7X0_9GAMM</name>
<dbReference type="SUPFAM" id="SSF50118">
    <property type="entry name" value="Cell growth inhibitor/plasmid maintenance toxic component"/>
    <property type="match status" value="1"/>
</dbReference>
<organism evidence="8">
    <name type="scientific">uncultured Thiotrichaceae bacterium</name>
    <dbReference type="NCBI Taxonomy" id="298394"/>
    <lineage>
        <taxon>Bacteria</taxon>
        <taxon>Pseudomonadati</taxon>
        <taxon>Pseudomonadota</taxon>
        <taxon>Gammaproteobacteria</taxon>
        <taxon>Thiotrichales</taxon>
        <taxon>Thiotrichaceae</taxon>
        <taxon>environmental samples</taxon>
    </lineage>
</organism>
<keyword evidence="5" id="KW-0804">Transcription</keyword>
<protein>
    <recommendedName>
        <fullName evidence="2">Toxin CcdB</fullName>
    </recommendedName>
    <alternativeName>
        <fullName evidence="7">Cytotoxic protein CcdB</fullName>
    </alternativeName>
    <alternativeName>
        <fullName evidence="6">Protein LetD</fullName>
    </alternativeName>
</protein>
<evidence type="ECO:0000256" key="2">
    <source>
        <dbReference type="ARBA" id="ARBA00015075"/>
    </source>
</evidence>
<evidence type="ECO:0000256" key="1">
    <source>
        <dbReference type="ARBA" id="ARBA00005230"/>
    </source>
</evidence>
<dbReference type="GO" id="GO:0008657">
    <property type="term" value="F:DNA topoisomerase type II (double strand cut, ATP-hydrolyzing) inhibitor activity"/>
    <property type="evidence" value="ECO:0007669"/>
    <property type="project" value="InterPro"/>
</dbReference>
<evidence type="ECO:0000256" key="5">
    <source>
        <dbReference type="ARBA" id="ARBA00023163"/>
    </source>
</evidence>
<dbReference type="GO" id="GO:0006276">
    <property type="term" value="P:plasmid maintenance"/>
    <property type="evidence" value="ECO:0007669"/>
    <property type="project" value="InterPro"/>
</dbReference>
<dbReference type="Pfam" id="PF01845">
    <property type="entry name" value="CcdB"/>
    <property type="match status" value="1"/>
</dbReference>
<dbReference type="InterPro" id="IPR002712">
    <property type="entry name" value="CcdB"/>
</dbReference>
<dbReference type="EMBL" id="CACVAT010000379">
    <property type="protein sequence ID" value="CAA6823666.1"/>
    <property type="molecule type" value="Genomic_DNA"/>
</dbReference>
<dbReference type="InterPro" id="IPR011067">
    <property type="entry name" value="Plasmid_toxin/cell-grow_inhib"/>
</dbReference>
<evidence type="ECO:0000256" key="6">
    <source>
        <dbReference type="ARBA" id="ARBA00029628"/>
    </source>
</evidence>
<sequence>MAQFDVYHNINPATQEQIPYLLDVQTDLINVVQTRVVVPLEICGSFAPAARLSPVFQIEGVTVAMSTPELAGVHLRSLGDFVCSLSEKRQEIMGALDLLFSGI</sequence>
<evidence type="ECO:0000313" key="8">
    <source>
        <dbReference type="EMBL" id="CAA6823666.1"/>
    </source>
</evidence>
<gene>
    <name evidence="8" type="ORF">HELGO_WM42279</name>
</gene>
<keyword evidence="3" id="KW-0678">Repressor</keyword>
<evidence type="ECO:0000256" key="7">
    <source>
        <dbReference type="ARBA" id="ARBA00033135"/>
    </source>
</evidence>
<evidence type="ECO:0000256" key="4">
    <source>
        <dbReference type="ARBA" id="ARBA00023015"/>
    </source>
</evidence>
<dbReference type="Gene3D" id="2.30.30.110">
    <property type="match status" value="1"/>
</dbReference>
<accession>A0A6S6U7X0</accession>
<comment type="similarity">
    <text evidence="1">Belongs to the CcdB toxin family.</text>
</comment>
<keyword evidence="4" id="KW-0805">Transcription regulation</keyword>
<dbReference type="AlphaFoldDB" id="A0A6S6U7X0"/>
<reference evidence="8" key="1">
    <citation type="submission" date="2020-01" db="EMBL/GenBank/DDBJ databases">
        <authorList>
            <person name="Meier V. D."/>
            <person name="Meier V D."/>
        </authorList>
    </citation>
    <scope>NUCLEOTIDE SEQUENCE</scope>
    <source>
        <strain evidence="8">HLG_WM_MAG_09</strain>
    </source>
</reference>